<gene>
    <name evidence="9" type="primary">tpt1</name>
    <name evidence="8" type="ORF">SJAG_03913</name>
</gene>
<dbReference type="EC" id="2.7.1.160" evidence="3"/>
<dbReference type="eggNOG" id="KOG2278">
    <property type="taxonomic scope" value="Eukaryota"/>
</dbReference>
<dbReference type="SUPFAM" id="SSF56399">
    <property type="entry name" value="ADP-ribosylation"/>
    <property type="match status" value="1"/>
</dbReference>
<dbReference type="Pfam" id="PF01885">
    <property type="entry name" value="PTS_2-RNA"/>
    <property type="match status" value="1"/>
</dbReference>
<dbReference type="OMA" id="MIRFSKA"/>
<dbReference type="Gene3D" id="3.20.170.30">
    <property type="match status" value="1"/>
</dbReference>
<dbReference type="InterPro" id="IPR042081">
    <property type="entry name" value="RNA_2'-PTrans_C"/>
</dbReference>
<evidence type="ECO:0000256" key="5">
    <source>
        <dbReference type="ARBA" id="ARBA00023027"/>
    </source>
</evidence>
<evidence type="ECO:0000256" key="2">
    <source>
        <dbReference type="ARBA" id="ARBA00009836"/>
    </source>
</evidence>
<dbReference type="RefSeq" id="XP_002175036.1">
    <property type="nucleotide sequence ID" value="XM_002175000.2"/>
</dbReference>
<protein>
    <recommendedName>
        <fullName evidence="3">2'-phosphotransferase</fullName>
        <ecNumber evidence="3">2.7.1.160</ecNumber>
    </recommendedName>
</protein>
<comment type="similarity">
    <text evidence="2">Belongs to the KptA/TPT1 family.</text>
</comment>
<dbReference type="PANTHER" id="PTHR12684">
    <property type="entry name" value="PUTATIVE PHOSPHOTRANSFERASE"/>
    <property type="match status" value="1"/>
</dbReference>
<dbReference type="GO" id="GO:0006388">
    <property type="term" value="P:tRNA splicing, via endonucleolytic cleavage and ligation"/>
    <property type="evidence" value="ECO:0000318"/>
    <property type="project" value="GO_Central"/>
</dbReference>
<evidence type="ECO:0000313" key="9">
    <source>
        <dbReference type="JaponicusDB" id="SJAG_03913"/>
    </source>
</evidence>
<dbReference type="EMBL" id="KE651167">
    <property type="protein sequence ID" value="EEB08743.1"/>
    <property type="molecule type" value="Genomic_DNA"/>
</dbReference>
<dbReference type="AlphaFoldDB" id="B6K5D9"/>
<dbReference type="InterPro" id="IPR002745">
    <property type="entry name" value="Ptrans_KptA/Tpt1"/>
</dbReference>
<dbReference type="OrthoDB" id="419694at2759"/>
<dbReference type="HOGENOM" id="CLU_874815_0_0_1"/>
<evidence type="ECO:0000256" key="4">
    <source>
        <dbReference type="ARBA" id="ARBA00022679"/>
    </source>
</evidence>
<dbReference type="STRING" id="402676.B6K5D9"/>
<evidence type="ECO:0000256" key="6">
    <source>
        <dbReference type="ARBA" id="ARBA00047949"/>
    </source>
</evidence>
<dbReference type="JaponicusDB" id="SJAG_03913">
    <property type="gene designation" value="tpt1"/>
</dbReference>
<dbReference type="InterPro" id="IPR042080">
    <property type="entry name" value="RNA_2'-PTrans_N"/>
</dbReference>
<dbReference type="GeneID" id="7050546"/>
<proteinExistence type="inferred from homology"/>
<keyword evidence="5" id="KW-0520">NAD</keyword>
<comment type="function">
    <text evidence="1">Catalyzes the last step of tRNA splicing, the transfer of the splice junction 2'-phosphate from ligated tRNA to NAD to produce ADP-ribose 1''-2'' cyclic phosphate.</text>
</comment>
<keyword evidence="4" id="KW-0808">Transferase</keyword>
<reference evidence="8 10" key="1">
    <citation type="journal article" date="2011" name="Science">
        <title>Comparative functional genomics of the fission yeasts.</title>
        <authorList>
            <person name="Rhind N."/>
            <person name="Chen Z."/>
            <person name="Yassour M."/>
            <person name="Thompson D.A."/>
            <person name="Haas B.J."/>
            <person name="Habib N."/>
            <person name="Wapinski I."/>
            <person name="Roy S."/>
            <person name="Lin M.F."/>
            <person name="Heiman D.I."/>
            <person name="Young S.K."/>
            <person name="Furuya K."/>
            <person name="Guo Y."/>
            <person name="Pidoux A."/>
            <person name="Chen H.M."/>
            <person name="Robbertse B."/>
            <person name="Goldberg J.M."/>
            <person name="Aoki K."/>
            <person name="Bayne E.H."/>
            <person name="Berlin A.M."/>
            <person name="Desjardins C.A."/>
            <person name="Dobbs E."/>
            <person name="Dukaj L."/>
            <person name="Fan L."/>
            <person name="FitzGerald M.G."/>
            <person name="French C."/>
            <person name="Gujja S."/>
            <person name="Hansen K."/>
            <person name="Keifenheim D."/>
            <person name="Levin J.Z."/>
            <person name="Mosher R.A."/>
            <person name="Mueller C.A."/>
            <person name="Pfiffner J."/>
            <person name="Priest M."/>
            <person name="Russ C."/>
            <person name="Smialowska A."/>
            <person name="Swoboda P."/>
            <person name="Sykes S.M."/>
            <person name="Vaughn M."/>
            <person name="Vengrova S."/>
            <person name="Yoder R."/>
            <person name="Zeng Q."/>
            <person name="Allshire R."/>
            <person name="Baulcombe D."/>
            <person name="Birren B.W."/>
            <person name="Brown W."/>
            <person name="Ekwall K."/>
            <person name="Kellis M."/>
            <person name="Leatherwood J."/>
            <person name="Levin H."/>
            <person name="Margalit H."/>
            <person name="Martienssen R."/>
            <person name="Nieduszynski C.A."/>
            <person name="Spatafora J.W."/>
            <person name="Friedman N."/>
            <person name="Dalgaard J.Z."/>
            <person name="Baumann P."/>
            <person name="Niki H."/>
            <person name="Regev A."/>
            <person name="Nusbaum C."/>
        </authorList>
    </citation>
    <scope>NUCLEOTIDE SEQUENCE [LARGE SCALE GENOMIC DNA]</scope>
    <source>
        <strain evidence="10">yFS275 / FY16936</strain>
    </source>
</reference>
<evidence type="ECO:0000256" key="1">
    <source>
        <dbReference type="ARBA" id="ARBA00003343"/>
    </source>
</evidence>
<keyword evidence="10" id="KW-1185">Reference proteome</keyword>
<dbReference type="GO" id="GO:0000215">
    <property type="term" value="F:tRNA 2'-phosphotransferase activity"/>
    <property type="evidence" value="ECO:0000318"/>
    <property type="project" value="GO_Central"/>
</dbReference>
<name>B6K5D9_SCHJY</name>
<feature type="region of interest" description="Disordered" evidence="7">
    <location>
        <begin position="314"/>
        <end position="343"/>
    </location>
</feature>
<evidence type="ECO:0000313" key="10">
    <source>
        <dbReference type="Proteomes" id="UP000001744"/>
    </source>
</evidence>
<dbReference type="eggNOG" id="KOG4774">
    <property type="taxonomic scope" value="Eukaryota"/>
</dbReference>
<dbReference type="PANTHER" id="PTHR12684:SF2">
    <property type="entry name" value="TRNA 2'-PHOSPHOTRANSFERASE 1"/>
    <property type="match status" value="1"/>
</dbReference>
<accession>B6K5D9</accession>
<dbReference type="Gene3D" id="1.10.10.970">
    <property type="entry name" value="RNA 2'-phosphotransferase, Tpt1/KptA family, N-terminal domain"/>
    <property type="match status" value="1"/>
</dbReference>
<dbReference type="Proteomes" id="UP000001744">
    <property type="component" value="Unassembled WGS sequence"/>
</dbReference>
<organism evidence="8 10">
    <name type="scientific">Schizosaccharomyces japonicus (strain yFS275 / FY16936)</name>
    <name type="common">Fission yeast</name>
    <dbReference type="NCBI Taxonomy" id="402676"/>
    <lineage>
        <taxon>Eukaryota</taxon>
        <taxon>Fungi</taxon>
        <taxon>Dikarya</taxon>
        <taxon>Ascomycota</taxon>
        <taxon>Taphrinomycotina</taxon>
        <taxon>Schizosaccharomycetes</taxon>
        <taxon>Schizosaccharomycetales</taxon>
        <taxon>Schizosaccharomycetaceae</taxon>
        <taxon>Schizosaccharomyces</taxon>
    </lineage>
</organism>
<sequence length="373" mass="41537">MSSKNTQTRYSRALSKVLRHTARSCGLKLTEEGYARVDDLLKLPQFKGLTVDVLQQIVADNDKQRFALSTINDELHIRANQGHSLTTVHVDMPRITDPAEIPRVVHGTFAKFWPAIYANGLSRMKRQHIHCAKGLFGEPGVVSGIRKSCDVFIFIDAARAMADGVVFYRSENGVILTEGIDGVLPRKFFLRVENKNGDVLYDASRPTCSSCVCDASSDASRKVVNAKRDAIDDASGPSDVWSDDERAVSTQEFQRLREQRSNIGYGEGVVRGKIEIAQKAFDEGYVLGSHAGWKRGVELGKLEALQYLRHYPHQAGDAHPQAPRDASPTQNCRSNELDSAPLDQQLAQLRISSEFPRYVDAEREKLAAIVRRD</sequence>
<comment type="catalytic activity">
    <reaction evidence="6">
        <text>2'-phospho-[ligated tRNA] + NAD(+) = mature tRNA + ADP-alpha-D-ribose 1'',2''-cyclic phosphate + nicotinamide</text>
        <dbReference type="Rhea" id="RHEA:23324"/>
        <dbReference type="Rhea" id="RHEA-COMP:11106"/>
        <dbReference type="Rhea" id="RHEA-COMP:11107"/>
        <dbReference type="ChEBI" id="CHEBI:17154"/>
        <dbReference type="ChEBI" id="CHEBI:57540"/>
        <dbReference type="ChEBI" id="CHEBI:76596"/>
        <dbReference type="ChEBI" id="CHEBI:82883"/>
        <dbReference type="ChEBI" id="CHEBI:85027"/>
        <dbReference type="EC" id="2.7.1.160"/>
    </reaction>
</comment>
<dbReference type="VEuPathDB" id="FungiDB:SJAG_03913"/>
<evidence type="ECO:0000256" key="7">
    <source>
        <dbReference type="SAM" id="MobiDB-lite"/>
    </source>
</evidence>
<evidence type="ECO:0000256" key="3">
    <source>
        <dbReference type="ARBA" id="ARBA00012007"/>
    </source>
</evidence>
<evidence type="ECO:0000313" key="8">
    <source>
        <dbReference type="EMBL" id="EEB08743.1"/>
    </source>
</evidence>